<evidence type="ECO:0000313" key="11">
    <source>
        <dbReference type="EMBL" id="GCE05440.1"/>
    </source>
</evidence>
<dbReference type="SUPFAM" id="SSF52743">
    <property type="entry name" value="Subtilisin-like"/>
    <property type="match status" value="1"/>
</dbReference>
<evidence type="ECO:0000256" key="9">
    <source>
        <dbReference type="SAM" id="Phobius"/>
    </source>
</evidence>
<dbReference type="Gene3D" id="3.40.50.200">
    <property type="entry name" value="Peptidase S8/S53 domain"/>
    <property type="match status" value="1"/>
</dbReference>
<protein>
    <submittedName>
        <fullName evidence="11">Kumamolisin</fullName>
    </submittedName>
</protein>
<keyword evidence="9" id="KW-0812">Transmembrane</keyword>
<sequence length="621" mass="67320">MFRYPRRGEYYSSYATQSYGRIITVITPLLTLVSVMCIISSQLLYLSAAQAENTHQLVAIPGTLSPLLKSSRFISHTDARQTIWLSFGLRPRDSVAFQQALSATIHAPEHQARPMLTTDEITRRFSPTQASYTALVRWLQAAGFRIIHTYTHRLLLDFAGTIGQVQRAFQQQINNYRAPDGTLYYANSGAPLLPPAIASQVMSINGLNNATRWMHTALRQAPQSPANNQLCAASGPKTAPRASSNARAEVAGLSDLYRAHDTGSGQTLALFELAEPAMSDLYSYMACTGHKKTTLVRIGTPLPAAVPQLTSYEATIDAEAILASVPQLQSLKVYATTNNEKSYLDQWGQIIQDDPAVVSTSWGLCEQQVPAQVIQQEAIFFQLAALQGQSVIATSTINCPATSQTAATVSDPASQPFVTGVGSTTLIFAAPHGTHNSLQTAGKLDPDSTRPLAIGGNSQLWMMPAWQHIQTISTQSTNASTPGCPHASGEHCRREVPDVALNVDTRHSFPAYYTQDRTSQHPWLNIDGSALAAPFWAAFITLSNQVSQQHGGGRIGFINPLLYQLADNPVSYASSFHDIISDSEHGQPAAGAGYDLVSGLGEYRAQPLASRLADWVQPLSR</sequence>
<dbReference type="AlphaFoldDB" id="A0A401ZEX9"/>
<dbReference type="Pfam" id="PF09286">
    <property type="entry name" value="Pro-kuma_activ"/>
    <property type="match status" value="1"/>
</dbReference>
<name>A0A401ZEX9_9CHLR</name>
<proteinExistence type="predicted"/>
<feature type="domain" description="Peptidase S53" evidence="10">
    <location>
        <begin position="241"/>
        <end position="615"/>
    </location>
</feature>
<dbReference type="PROSITE" id="PS51695">
    <property type="entry name" value="SEDOLISIN"/>
    <property type="match status" value="1"/>
</dbReference>
<keyword evidence="5" id="KW-0720">Serine protease</keyword>
<dbReference type="InterPro" id="IPR030400">
    <property type="entry name" value="Sedolisin_dom"/>
</dbReference>
<keyword evidence="9" id="KW-0472">Membrane</keyword>
<evidence type="ECO:0000256" key="6">
    <source>
        <dbReference type="ARBA" id="ARBA00022837"/>
    </source>
</evidence>
<accession>A0A401ZEX9</accession>
<evidence type="ECO:0000256" key="3">
    <source>
        <dbReference type="ARBA" id="ARBA00022723"/>
    </source>
</evidence>
<organism evidence="11 12">
    <name type="scientific">Dictyobacter aurantiacus</name>
    <dbReference type="NCBI Taxonomy" id="1936993"/>
    <lineage>
        <taxon>Bacteria</taxon>
        <taxon>Bacillati</taxon>
        <taxon>Chloroflexota</taxon>
        <taxon>Ktedonobacteria</taxon>
        <taxon>Ktedonobacterales</taxon>
        <taxon>Dictyobacteraceae</taxon>
        <taxon>Dictyobacter</taxon>
    </lineage>
</organism>
<dbReference type="GO" id="GO:0004252">
    <property type="term" value="F:serine-type endopeptidase activity"/>
    <property type="evidence" value="ECO:0007669"/>
    <property type="project" value="InterPro"/>
</dbReference>
<dbReference type="Proteomes" id="UP000287224">
    <property type="component" value="Unassembled WGS sequence"/>
</dbReference>
<dbReference type="InterPro" id="IPR050819">
    <property type="entry name" value="Tripeptidyl-peptidase_I"/>
</dbReference>
<evidence type="ECO:0000256" key="5">
    <source>
        <dbReference type="ARBA" id="ARBA00022825"/>
    </source>
</evidence>
<dbReference type="PANTHER" id="PTHR14218">
    <property type="entry name" value="PROTEASE S8 TRIPEPTIDYL PEPTIDASE I CLN2"/>
    <property type="match status" value="1"/>
</dbReference>
<dbReference type="CDD" id="cd04056">
    <property type="entry name" value="Peptidases_S53"/>
    <property type="match status" value="1"/>
</dbReference>
<evidence type="ECO:0000256" key="8">
    <source>
        <dbReference type="SAM" id="MobiDB-lite"/>
    </source>
</evidence>
<dbReference type="EMBL" id="BIFQ01000001">
    <property type="protein sequence ID" value="GCE05440.1"/>
    <property type="molecule type" value="Genomic_DNA"/>
</dbReference>
<comment type="caution">
    <text evidence="11">The sequence shown here is derived from an EMBL/GenBank/DDBJ whole genome shotgun (WGS) entry which is preliminary data.</text>
</comment>
<evidence type="ECO:0000313" key="12">
    <source>
        <dbReference type="Proteomes" id="UP000287224"/>
    </source>
</evidence>
<evidence type="ECO:0000259" key="10">
    <source>
        <dbReference type="PROSITE" id="PS51695"/>
    </source>
</evidence>
<keyword evidence="12" id="KW-1185">Reference proteome</keyword>
<dbReference type="GO" id="GO:0008240">
    <property type="term" value="F:tripeptidyl-peptidase activity"/>
    <property type="evidence" value="ECO:0007669"/>
    <property type="project" value="TreeGrafter"/>
</dbReference>
<dbReference type="GO" id="GO:0006508">
    <property type="term" value="P:proteolysis"/>
    <property type="evidence" value="ECO:0007669"/>
    <property type="project" value="UniProtKB-KW"/>
</dbReference>
<dbReference type="CDD" id="cd11377">
    <property type="entry name" value="Pro-peptidase_S53"/>
    <property type="match status" value="1"/>
</dbReference>
<keyword evidence="3" id="KW-0479">Metal-binding</keyword>
<comment type="cofactor">
    <cofactor evidence="1">
        <name>Ca(2+)</name>
        <dbReference type="ChEBI" id="CHEBI:29108"/>
    </cofactor>
</comment>
<reference evidence="12" key="1">
    <citation type="submission" date="2018-12" db="EMBL/GenBank/DDBJ databases">
        <title>Tengunoibacter tsumagoiensis gen. nov., sp. nov., Dictyobacter kobayashii sp. nov., D. alpinus sp. nov., and D. joshuensis sp. nov. and description of Dictyobacteraceae fam. nov. within the order Ktedonobacterales isolated from Tengu-no-mugimeshi.</title>
        <authorList>
            <person name="Wang C.M."/>
            <person name="Zheng Y."/>
            <person name="Sakai Y."/>
            <person name="Toyoda A."/>
            <person name="Minakuchi Y."/>
            <person name="Abe K."/>
            <person name="Yokota A."/>
            <person name="Yabe S."/>
        </authorList>
    </citation>
    <scope>NUCLEOTIDE SEQUENCE [LARGE SCALE GENOMIC DNA]</scope>
    <source>
        <strain evidence="12">S-27</strain>
    </source>
</reference>
<dbReference type="InterPro" id="IPR015366">
    <property type="entry name" value="S53_propep"/>
</dbReference>
<dbReference type="InterPro" id="IPR036852">
    <property type="entry name" value="Peptidase_S8/S53_dom_sf"/>
</dbReference>
<evidence type="ECO:0000256" key="1">
    <source>
        <dbReference type="ARBA" id="ARBA00001913"/>
    </source>
</evidence>
<dbReference type="GO" id="GO:0046872">
    <property type="term" value="F:metal ion binding"/>
    <property type="evidence" value="ECO:0007669"/>
    <property type="project" value="UniProtKB-KW"/>
</dbReference>
<dbReference type="PANTHER" id="PTHR14218:SF15">
    <property type="entry name" value="TRIPEPTIDYL-PEPTIDASE 1"/>
    <property type="match status" value="1"/>
</dbReference>
<evidence type="ECO:0000256" key="2">
    <source>
        <dbReference type="ARBA" id="ARBA00022670"/>
    </source>
</evidence>
<keyword evidence="7" id="KW-0865">Zymogen</keyword>
<keyword evidence="9" id="KW-1133">Transmembrane helix</keyword>
<gene>
    <name evidence="11" type="ORF">KDAU_27690</name>
</gene>
<feature type="transmembrane region" description="Helical" evidence="9">
    <location>
        <begin position="21"/>
        <end position="45"/>
    </location>
</feature>
<keyword evidence="6" id="KW-0106">Calcium</keyword>
<dbReference type="SMART" id="SM00944">
    <property type="entry name" value="Pro-kuma_activ"/>
    <property type="match status" value="1"/>
</dbReference>
<evidence type="ECO:0000256" key="7">
    <source>
        <dbReference type="ARBA" id="ARBA00023145"/>
    </source>
</evidence>
<keyword evidence="2" id="KW-0645">Protease</keyword>
<keyword evidence="4" id="KW-0378">Hydrolase</keyword>
<dbReference type="SUPFAM" id="SSF54897">
    <property type="entry name" value="Protease propeptides/inhibitors"/>
    <property type="match status" value="1"/>
</dbReference>
<feature type="region of interest" description="Disordered" evidence="8">
    <location>
        <begin position="224"/>
        <end position="244"/>
    </location>
</feature>
<evidence type="ECO:0000256" key="4">
    <source>
        <dbReference type="ARBA" id="ARBA00022801"/>
    </source>
</evidence>